<accession>A0ABQ2F9U9</accession>
<dbReference type="PANTHER" id="PTHR11122:SF13">
    <property type="entry name" value="GLUCOSE-6-PHOSPHATE 1-EPIMERASE"/>
    <property type="match status" value="1"/>
</dbReference>
<evidence type="ECO:0000256" key="1">
    <source>
        <dbReference type="ARBA" id="ARBA00001096"/>
    </source>
</evidence>
<dbReference type="PANTHER" id="PTHR11122">
    <property type="entry name" value="APOSPORY-ASSOCIATED PROTEIN C-RELATED"/>
    <property type="match status" value="1"/>
</dbReference>
<name>A0ABQ2F9U9_9MICO</name>
<dbReference type="EC" id="5.1.3.15" evidence="4"/>
<evidence type="ECO:0000313" key="5">
    <source>
        <dbReference type="EMBL" id="GGK75852.1"/>
    </source>
</evidence>
<protein>
    <recommendedName>
        <fullName evidence="4">Putative glucose-6-phosphate 1-epimerase</fullName>
        <ecNumber evidence="4">5.1.3.15</ecNumber>
    </recommendedName>
</protein>
<dbReference type="InterPro" id="IPR025532">
    <property type="entry name" value="G6P_1-epimerase"/>
</dbReference>
<keyword evidence="3 4" id="KW-0413">Isomerase</keyword>
<dbReference type="SUPFAM" id="SSF74650">
    <property type="entry name" value="Galactose mutarotase-like"/>
    <property type="match status" value="1"/>
</dbReference>
<dbReference type="RefSeq" id="WP_022921702.1">
    <property type="nucleotide sequence ID" value="NZ_BMLB01000005.1"/>
</dbReference>
<dbReference type="PIRSF" id="PIRSF016020">
    <property type="entry name" value="PHexose_mutarotase"/>
    <property type="match status" value="1"/>
</dbReference>
<sequence>MSTTTPPLTPHLHASGRSRLVAYDFGAHLAEWSVDGVSRVWLSREAVLDGSSPVRGGVPICFPWFAGGPDGDLSPSHGLVRTAVWRPVPAEHDEVWAWEISSDDVAGAPGAEHVPGPFRARYAVSLRGAEGAEELHLALRVTNTGHRDYRAEAALHTYLAVEDVRQVQILGLEGAAYLDKVSGRREVQDGPIRLDGETDRIYDRAGPVVVDDRAALGHHEVRPVGAAQTVVWNPWDRKAADLPDLGDDEWLRFVCVETAARGEHALALAAGDTVEIAATLSHHHSPAS</sequence>
<evidence type="ECO:0000256" key="3">
    <source>
        <dbReference type="ARBA" id="ARBA00023235"/>
    </source>
</evidence>
<proteinExistence type="inferred from homology"/>
<comment type="caution">
    <text evidence="5">The sequence shown here is derived from an EMBL/GenBank/DDBJ whole genome shotgun (WGS) entry which is preliminary data.</text>
</comment>
<dbReference type="Pfam" id="PF01263">
    <property type="entry name" value="Aldose_epim"/>
    <property type="match status" value="1"/>
</dbReference>
<organism evidence="5 6">
    <name type="scientific">Ornithinimicrobium pekingense</name>
    <dbReference type="NCBI Taxonomy" id="384677"/>
    <lineage>
        <taxon>Bacteria</taxon>
        <taxon>Bacillati</taxon>
        <taxon>Actinomycetota</taxon>
        <taxon>Actinomycetes</taxon>
        <taxon>Micrococcales</taxon>
        <taxon>Ornithinimicrobiaceae</taxon>
        <taxon>Ornithinimicrobium</taxon>
    </lineage>
</organism>
<evidence type="ECO:0000313" key="6">
    <source>
        <dbReference type="Proteomes" id="UP000662111"/>
    </source>
</evidence>
<comment type="similarity">
    <text evidence="2 4">Belongs to the glucose-6-phosphate 1-epimerase family.</text>
</comment>
<dbReference type="InterPro" id="IPR008183">
    <property type="entry name" value="Aldose_1/G6P_1-epimerase"/>
</dbReference>
<evidence type="ECO:0000256" key="2">
    <source>
        <dbReference type="ARBA" id="ARBA00005866"/>
    </source>
</evidence>
<dbReference type="Proteomes" id="UP000662111">
    <property type="component" value="Unassembled WGS sequence"/>
</dbReference>
<dbReference type="Gene3D" id="2.70.98.10">
    <property type="match status" value="1"/>
</dbReference>
<evidence type="ECO:0000256" key="4">
    <source>
        <dbReference type="PIRNR" id="PIRNR016020"/>
    </source>
</evidence>
<dbReference type="InterPro" id="IPR011013">
    <property type="entry name" value="Gal_mutarotase_sf_dom"/>
</dbReference>
<reference evidence="6" key="1">
    <citation type="journal article" date="2019" name="Int. J. Syst. Evol. Microbiol.">
        <title>The Global Catalogue of Microorganisms (GCM) 10K type strain sequencing project: providing services to taxonomists for standard genome sequencing and annotation.</title>
        <authorList>
            <consortium name="The Broad Institute Genomics Platform"/>
            <consortium name="The Broad Institute Genome Sequencing Center for Infectious Disease"/>
            <person name="Wu L."/>
            <person name="Ma J."/>
        </authorList>
    </citation>
    <scope>NUCLEOTIDE SEQUENCE [LARGE SCALE GENOMIC DNA]</scope>
    <source>
        <strain evidence="6">CGMCC 1.5362</strain>
    </source>
</reference>
<dbReference type="InterPro" id="IPR014718">
    <property type="entry name" value="GH-type_carb-bd"/>
</dbReference>
<dbReference type="CDD" id="cd09020">
    <property type="entry name" value="D-hex-6-P-epi_like"/>
    <property type="match status" value="1"/>
</dbReference>
<keyword evidence="6" id="KW-1185">Reference proteome</keyword>
<gene>
    <name evidence="5" type="ORF">GCM10011509_25560</name>
</gene>
<dbReference type="EMBL" id="BMLB01000005">
    <property type="protein sequence ID" value="GGK75852.1"/>
    <property type="molecule type" value="Genomic_DNA"/>
</dbReference>
<comment type="catalytic activity">
    <reaction evidence="1">
        <text>alpha-D-glucose 6-phosphate = beta-D-glucose 6-phosphate</text>
        <dbReference type="Rhea" id="RHEA:16249"/>
        <dbReference type="ChEBI" id="CHEBI:58225"/>
        <dbReference type="ChEBI" id="CHEBI:58247"/>
        <dbReference type="EC" id="5.1.3.15"/>
    </reaction>
</comment>